<organism evidence="4 5">
    <name type="scientific">Plasticicumulans lactativorans</name>
    <dbReference type="NCBI Taxonomy" id="1133106"/>
    <lineage>
        <taxon>Bacteria</taxon>
        <taxon>Pseudomonadati</taxon>
        <taxon>Pseudomonadota</taxon>
        <taxon>Gammaproteobacteria</taxon>
        <taxon>Candidatus Competibacteraceae</taxon>
        <taxon>Plasticicumulans</taxon>
    </lineage>
</organism>
<dbReference type="RefSeq" id="WP_132541213.1">
    <property type="nucleotide sequence ID" value="NZ_SLWY01000008.1"/>
</dbReference>
<accession>A0A4R2LPG3</accession>
<evidence type="ECO:0000259" key="3">
    <source>
        <dbReference type="Pfam" id="PF12850"/>
    </source>
</evidence>
<evidence type="ECO:0000313" key="5">
    <source>
        <dbReference type="Proteomes" id="UP000295765"/>
    </source>
</evidence>
<feature type="domain" description="Calcineurin-like phosphoesterase" evidence="3">
    <location>
        <begin position="1"/>
        <end position="153"/>
    </location>
</feature>
<dbReference type="EC" id="3.1.4.-" evidence="2"/>
<dbReference type="OrthoDB" id="9785951at2"/>
<dbReference type="Proteomes" id="UP000295765">
    <property type="component" value="Unassembled WGS sequence"/>
</dbReference>
<dbReference type="Gene3D" id="3.60.21.10">
    <property type="match status" value="1"/>
</dbReference>
<comment type="similarity">
    <text evidence="1 2">Belongs to the metallophosphoesterase superfamily. YfcE family.</text>
</comment>
<name>A0A4R2LPG3_9GAMM</name>
<keyword evidence="5" id="KW-1185">Reference proteome</keyword>
<comment type="cofactor">
    <cofactor evidence="2">
        <name>a divalent metal cation</name>
        <dbReference type="ChEBI" id="CHEBI:60240"/>
    </cofactor>
</comment>
<comment type="caution">
    <text evidence="4">The sequence shown here is derived from an EMBL/GenBank/DDBJ whole genome shotgun (WGS) entry which is preliminary data.</text>
</comment>
<protein>
    <recommendedName>
        <fullName evidence="2">Phosphoesterase</fullName>
        <ecNumber evidence="2">3.1.4.-</ecNumber>
    </recommendedName>
</protein>
<evidence type="ECO:0000256" key="1">
    <source>
        <dbReference type="ARBA" id="ARBA00008950"/>
    </source>
</evidence>
<reference evidence="4 5" key="1">
    <citation type="submission" date="2019-03" db="EMBL/GenBank/DDBJ databases">
        <title>Genomic Encyclopedia of Type Strains, Phase IV (KMG-IV): sequencing the most valuable type-strain genomes for metagenomic binning, comparative biology and taxonomic classification.</title>
        <authorList>
            <person name="Goeker M."/>
        </authorList>
    </citation>
    <scope>NUCLEOTIDE SEQUENCE [LARGE SCALE GENOMIC DNA]</scope>
    <source>
        <strain evidence="4 5">DSM 25287</strain>
    </source>
</reference>
<dbReference type="NCBIfam" id="TIGR00040">
    <property type="entry name" value="yfcE"/>
    <property type="match status" value="1"/>
</dbReference>
<proteinExistence type="inferred from homology"/>
<dbReference type="Pfam" id="PF12850">
    <property type="entry name" value="Metallophos_2"/>
    <property type="match status" value="1"/>
</dbReference>
<sequence>MRVLIVADTHGRLAAAIARLAGEVDLVVHGGDVGAAAVLAALAAGGARVVAVRGNNDTPAQWPPGEAALPATLPVQLECPLPGGVLAVCHGDAAAAPGRHAWLRRRFPEARAIVYGHSHRLLVDTAGTPWLLNPGAAGRARTYGGPSCLLLEARPDGWDVQAHRVSADAWAC</sequence>
<gene>
    <name evidence="4" type="ORF">EV699_10836</name>
</gene>
<dbReference type="GO" id="GO:0046872">
    <property type="term" value="F:metal ion binding"/>
    <property type="evidence" value="ECO:0007669"/>
    <property type="project" value="UniProtKB-KW"/>
</dbReference>
<evidence type="ECO:0000313" key="4">
    <source>
        <dbReference type="EMBL" id="TCO81405.1"/>
    </source>
</evidence>
<evidence type="ECO:0000256" key="2">
    <source>
        <dbReference type="RuleBase" id="RU362039"/>
    </source>
</evidence>
<dbReference type="GO" id="GO:0016787">
    <property type="term" value="F:hydrolase activity"/>
    <property type="evidence" value="ECO:0007669"/>
    <property type="project" value="UniProtKB-UniRule"/>
</dbReference>
<dbReference type="EMBL" id="SLWY01000008">
    <property type="protein sequence ID" value="TCO81405.1"/>
    <property type="molecule type" value="Genomic_DNA"/>
</dbReference>
<dbReference type="InterPro" id="IPR024654">
    <property type="entry name" value="Calcineurin-like_PHP_lpxH"/>
</dbReference>
<dbReference type="InterPro" id="IPR029052">
    <property type="entry name" value="Metallo-depent_PP-like"/>
</dbReference>
<dbReference type="AlphaFoldDB" id="A0A4R2LPG3"/>
<dbReference type="SUPFAM" id="SSF56300">
    <property type="entry name" value="Metallo-dependent phosphatases"/>
    <property type="match status" value="1"/>
</dbReference>
<dbReference type="InterPro" id="IPR000979">
    <property type="entry name" value="Phosphodiesterase_MJ0936/Vps29"/>
</dbReference>
<keyword evidence="2" id="KW-0479">Metal-binding</keyword>